<gene>
    <name evidence="1" type="ORF">ACH5RR_008351</name>
</gene>
<reference evidence="1 2" key="1">
    <citation type="submission" date="2024-11" db="EMBL/GenBank/DDBJ databases">
        <title>A near-complete genome assembly of Cinchona calisaya.</title>
        <authorList>
            <person name="Lian D.C."/>
            <person name="Zhao X.W."/>
            <person name="Wei L."/>
        </authorList>
    </citation>
    <scope>NUCLEOTIDE SEQUENCE [LARGE SCALE GENOMIC DNA]</scope>
    <source>
        <tissue evidence="1">Nenye</tissue>
    </source>
</reference>
<sequence>MSTGSSTHAVLPSIPTSSPSILGAEPIGYFPPNELAVVCQLCNHAGHAAKLCKATNDSFKSCSAMSLTNPSESSWYPDSGATACMTPHQGNLSSVTPYKVSDKIVVGNGSRFPIAHVDSATF</sequence>
<proteinExistence type="predicted"/>
<accession>A0ABD3ABI4</accession>
<name>A0ABD3ABI4_9GENT</name>
<dbReference type="Proteomes" id="UP001630127">
    <property type="component" value="Unassembled WGS sequence"/>
</dbReference>
<dbReference type="AlphaFoldDB" id="A0ABD3ABI4"/>
<comment type="caution">
    <text evidence="1">The sequence shown here is derived from an EMBL/GenBank/DDBJ whole genome shotgun (WGS) entry which is preliminary data.</text>
</comment>
<protein>
    <submittedName>
        <fullName evidence="1">Uncharacterized protein</fullName>
    </submittedName>
</protein>
<dbReference type="EMBL" id="JBJUIK010000004">
    <property type="protein sequence ID" value="KAL3529029.1"/>
    <property type="molecule type" value="Genomic_DNA"/>
</dbReference>
<keyword evidence="2" id="KW-1185">Reference proteome</keyword>
<evidence type="ECO:0000313" key="2">
    <source>
        <dbReference type="Proteomes" id="UP001630127"/>
    </source>
</evidence>
<organism evidence="1 2">
    <name type="scientific">Cinchona calisaya</name>
    <dbReference type="NCBI Taxonomy" id="153742"/>
    <lineage>
        <taxon>Eukaryota</taxon>
        <taxon>Viridiplantae</taxon>
        <taxon>Streptophyta</taxon>
        <taxon>Embryophyta</taxon>
        <taxon>Tracheophyta</taxon>
        <taxon>Spermatophyta</taxon>
        <taxon>Magnoliopsida</taxon>
        <taxon>eudicotyledons</taxon>
        <taxon>Gunneridae</taxon>
        <taxon>Pentapetalae</taxon>
        <taxon>asterids</taxon>
        <taxon>lamiids</taxon>
        <taxon>Gentianales</taxon>
        <taxon>Rubiaceae</taxon>
        <taxon>Cinchonoideae</taxon>
        <taxon>Cinchoneae</taxon>
        <taxon>Cinchona</taxon>
    </lineage>
</organism>
<evidence type="ECO:0000313" key="1">
    <source>
        <dbReference type="EMBL" id="KAL3529029.1"/>
    </source>
</evidence>